<feature type="region of interest" description="Disordered" evidence="1">
    <location>
        <begin position="1"/>
        <end position="102"/>
    </location>
</feature>
<evidence type="ECO:0008006" key="4">
    <source>
        <dbReference type="Google" id="ProtNLM"/>
    </source>
</evidence>
<dbReference type="Pfam" id="PF15385">
    <property type="entry name" value="SARG"/>
    <property type="match status" value="1"/>
</dbReference>
<dbReference type="Proteomes" id="UP000261600">
    <property type="component" value="Unplaced"/>
</dbReference>
<reference evidence="2" key="2">
    <citation type="submission" date="2025-09" db="UniProtKB">
        <authorList>
            <consortium name="Ensembl"/>
        </authorList>
    </citation>
    <scope>IDENTIFICATION</scope>
</reference>
<feature type="compositionally biased region" description="Basic and acidic residues" evidence="1">
    <location>
        <begin position="272"/>
        <end position="281"/>
    </location>
</feature>
<evidence type="ECO:0000313" key="3">
    <source>
        <dbReference type="Proteomes" id="UP000261600"/>
    </source>
</evidence>
<dbReference type="AlphaFoldDB" id="A0A3Q3RDS2"/>
<dbReference type="PANTHER" id="PTHR21555:SF0">
    <property type="entry name" value="SPECIFICALLY ANDROGEN-REGULATED GENE PROTEIN"/>
    <property type="match status" value="1"/>
</dbReference>
<proteinExistence type="predicted"/>
<protein>
    <recommendedName>
        <fullName evidence="4">Specifically androgen-regulated gene protein</fullName>
    </recommendedName>
</protein>
<dbReference type="PANTHER" id="PTHR21555">
    <property type="entry name" value="SPECIFICALLY ANDROGEN-REGULATED GENE PROTEIN"/>
    <property type="match status" value="1"/>
</dbReference>
<dbReference type="Ensembl" id="ENSMALT00000033147.1">
    <property type="protein sequence ID" value="ENSMALP00000032587.1"/>
    <property type="gene ID" value="ENSMALG00000022434.1"/>
</dbReference>
<accession>A0A3Q3RDS2</accession>
<evidence type="ECO:0000256" key="1">
    <source>
        <dbReference type="SAM" id="MobiDB-lite"/>
    </source>
</evidence>
<keyword evidence="3" id="KW-1185">Reference proteome</keyword>
<feature type="compositionally biased region" description="Polar residues" evidence="1">
    <location>
        <begin position="1"/>
        <end position="25"/>
    </location>
</feature>
<evidence type="ECO:0000313" key="2">
    <source>
        <dbReference type="Ensembl" id="ENSMALP00000032587.1"/>
    </source>
</evidence>
<sequence length="292" mass="31111">MRSQKASVQVSDGNSGHSVPTSSERALSDLQRAHTEALRKLGLLKSDEPDSDPGLNPKLSPQTRSWAAPPSPVSPAASHTPPVTPSDTHINTPPPASVPLQSPAVVFPSADSAVLSDQLPDILPVPAAFSDLSTVKDVYEVKGNAQVYTPPVTPPTLTRKLTPPKIIRVRSATLEHSDLGLRSYMDGEDSIEAAQGFGGEQSPGQLRNSRPRPFSLGSRKEFSSGQGEGLQVGHAASKEPNSRRSLPVPTTSQDSNSQKLPRSQGISVLIRPRAENGEDRRKALKTLGLLRD</sequence>
<dbReference type="InterPro" id="IPR026152">
    <property type="entry name" value="SARG"/>
</dbReference>
<feature type="compositionally biased region" description="Polar residues" evidence="1">
    <location>
        <begin position="248"/>
        <end position="266"/>
    </location>
</feature>
<reference evidence="2" key="1">
    <citation type="submission" date="2025-08" db="UniProtKB">
        <authorList>
            <consortium name="Ensembl"/>
        </authorList>
    </citation>
    <scope>IDENTIFICATION</scope>
</reference>
<feature type="region of interest" description="Disordered" evidence="1">
    <location>
        <begin position="194"/>
        <end position="292"/>
    </location>
</feature>
<dbReference type="STRING" id="43700.ENSMALP00000032587"/>
<organism evidence="2 3">
    <name type="scientific">Monopterus albus</name>
    <name type="common">Swamp eel</name>
    <dbReference type="NCBI Taxonomy" id="43700"/>
    <lineage>
        <taxon>Eukaryota</taxon>
        <taxon>Metazoa</taxon>
        <taxon>Chordata</taxon>
        <taxon>Craniata</taxon>
        <taxon>Vertebrata</taxon>
        <taxon>Euteleostomi</taxon>
        <taxon>Actinopterygii</taxon>
        <taxon>Neopterygii</taxon>
        <taxon>Teleostei</taxon>
        <taxon>Neoteleostei</taxon>
        <taxon>Acanthomorphata</taxon>
        <taxon>Anabantaria</taxon>
        <taxon>Synbranchiformes</taxon>
        <taxon>Synbranchidae</taxon>
        <taxon>Monopterus</taxon>
    </lineage>
</organism>
<name>A0A3Q3RDS2_MONAL</name>